<gene>
    <name evidence="2" type="ORF">Taro_054023</name>
</gene>
<keyword evidence="3" id="KW-1185">Reference proteome</keyword>
<evidence type="ECO:0000313" key="3">
    <source>
        <dbReference type="Proteomes" id="UP000652761"/>
    </source>
</evidence>
<reference evidence="2" key="1">
    <citation type="submission" date="2017-07" db="EMBL/GenBank/DDBJ databases">
        <title>Taro Niue Genome Assembly and Annotation.</title>
        <authorList>
            <person name="Atibalentja N."/>
            <person name="Keating K."/>
            <person name="Fields C.J."/>
        </authorList>
    </citation>
    <scope>NUCLEOTIDE SEQUENCE</scope>
    <source>
        <strain evidence="2">Niue_2</strain>
        <tissue evidence="2">Leaf</tissue>
    </source>
</reference>
<feature type="chain" id="PRO_5032315908" evidence="1">
    <location>
        <begin position="19"/>
        <end position="94"/>
    </location>
</feature>
<organism evidence="2 3">
    <name type="scientific">Colocasia esculenta</name>
    <name type="common">Wild taro</name>
    <name type="synonym">Arum esculentum</name>
    <dbReference type="NCBI Taxonomy" id="4460"/>
    <lineage>
        <taxon>Eukaryota</taxon>
        <taxon>Viridiplantae</taxon>
        <taxon>Streptophyta</taxon>
        <taxon>Embryophyta</taxon>
        <taxon>Tracheophyta</taxon>
        <taxon>Spermatophyta</taxon>
        <taxon>Magnoliopsida</taxon>
        <taxon>Liliopsida</taxon>
        <taxon>Araceae</taxon>
        <taxon>Aroideae</taxon>
        <taxon>Colocasieae</taxon>
        <taxon>Colocasia</taxon>
    </lineage>
</organism>
<accession>A0A843XMN1</accession>
<evidence type="ECO:0000313" key="2">
    <source>
        <dbReference type="EMBL" id="MQM20994.1"/>
    </source>
</evidence>
<proteinExistence type="predicted"/>
<dbReference type="AlphaFoldDB" id="A0A843XMN1"/>
<sequence>MFAALAVTIYHWVVFGLCRQGLRGGASSSAPRSNVVAAASGEEEASSFGCLVPPKCTYGKGEGMVGGGESTCPVYLYDFKDGEQVRLLSECMHY</sequence>
<comment type="caution">
    <text evidence="2">The sequence shown here is derived from an EMBL/GenBank/DDBJ whole genome shotgun (WGS) entry which is preliminary data.</text>
</comment>
<keyword evidence="1" id="KW-0732">Signal</keyword>
<dbReference type="EMBL" id="NMUH01010472">
    <property type="protein sequence ID" value="MQM20994.1"/>
    <property type="molecule type" value="Genomic_DNA"/>
</dbReference>
<dbReference type="Proteomes" id="UP000652761">
    <property type="component" value="Unassembled WGS sequence"/>
</dbReference>
<evidence type="ECO:0000256" key="1">
    <source>
        <dbReference type="SAM" id="SignalP"/>
    </source>
</evidence>
<dbReference type="OrthoDB" id="8062037at2759"/>
<feature type="signal peptide" evidence="1">
    <location>
        <begin position="1"/>
        <end position="18"/>
    </location>
</feature>
<protein>
    <submittedName>
        <fullName evidence="2">Uncharacterized protein</fullName>
    </submittedName>
</protein>
<name>A0A843XMN1_COLES</name>